<evidence type="ECO:0000256" key="1">
    <source>
        <dbReference type="ARBA" id="ARBA00008431"/>
    </source>
</evidence>
<dbReference type="GO" id="GO:0003735">
    <property type="term" value="F:structural constituent of ribosome"/>
    <property type="evidence" value="ECO:0007669"/>
    <property type="project" value="InterPro"/>
</dbReference>
<dbReference type="GO" id="GO:0022625">
    <property type="term" value="C:cytosolic large ribosomal subunit"/>
    <property type="evidence" value="ECO:0007669"/>
    <property type="project" value="UniProtKB-UniRule"/>
</dbReference>
<dbReference type="Proteomes" id="UP001488838">
    <property type="component" value="Unassembled WGS sequence"/>
</dbReference>
<evidence type="ECO:0000256" key="2">
    <source>
        <dbReference type="ARBA" id="ARBA00022980"/>
    </source>
</evidence>
<dbReference type="SUPFAM" id="SSF52042">
    <property type="entry name" value="Ribosomal protein L32e"/>
    <property type="match status" value="1"/>
</dbReference>
<proteinExistence type="inferred from homology"/>
<comment type="caution">
    <text evidence="5">The sequence shown here is derived from an EMBL/GenBank/DDBJ whole genome shotgun (WGS) entry which is preliminary data.</text>
</comment>
<sequence>MAALRPPLKPKIIKKRTKKFIQHQSDRFVKIEQDWRKPRVIRSSLNQQMATQLLKFAHKYRLQTKQKKLRLLARAGKKVAGKGDVTIKRPPLLRAEVNTVTTLVENKKAQLD</sequence>
<dbReference type="EMBL" id="JBBHLL010000356">
    <property type="protein sequence ID" value="KAK7805010.1"/>
    <property type="molecule type" value="Genomic_DNA"/>
</dbReference>
<evidence type="ECO:0000313" key="5">
    <source>
        <dbReference type="EMBL" id="KAK7805010.1"/>
    </source>
</evidence>
<accession>A0AAW0HS79</accession>
<dbReference type="GO" id="GO:0003723">
    <property type="term" value="F:RNA binding"/>
    <property type="evidence" value="ECO:0007669"/>
    <property type="project" value="UniProtKB-UniRule"/>
</dbReference>
<dbReference type="InterPro" id="IPR001515">
    <property type="entry name" value="Ribosomal_eL32"/>
</dbReference>
<dbReference type="InterPro" id="IPR036351">
    <property type="entry name" value="Ribosomal_eL32_sf"/>
</dbReference>
<evidence type="ECO:0000256" key="3">
    <source>
        <dbReference type="ARBA" id="ARBA00023274"/>
    </source>
</evidence>
<gene>
    <name evidence="5" type="ORF">U0070_021881</name>
</gene>
<organism evidence="5 6">
    <name type="scientific">Myodes glareolus</name>
    <name type="common">Bank vole</name>
    <name type="synonym">Clethrionomys glareolus</name>
    <dbReference type="NCBI Taxonomy" id="447135"/>
    <lineage>
        <taxon>Eukaryota</taxon>
        <taxon>Metazoa</taxon>
        <taxon>Chordata</taxon>
        <taxon>Craniata</taxon>
        <taxon>Vertebrata</taxon>
        <taxon>Euteleostomi</taxon>
        <taxon>Mammalia</taxon>
        <taxon>Eutheria</taxon>
        <taxon>Euarchontoglires</taxon>
        <taxon>Glires</taxon>
        <taxon>Rodentia</taxon>
        <taxon>Myomorpha</taxon>
        <taxon>Muroidea</taxon>
        <taxon>Cricetidae</taxon>
        <taxon>Arvicolinae</taxon>
        <taxon>Myodes</taxon>
    </lineage>
</organism>
<name>A0AAW0HS79_MYOGA</name>
<comment type="similarity">
    <text evidence="1">Belongs to the eukaryotic ribosomal protein eL32 family.</text>
</comment>
<keyword evidence="6" id="KW-1185">Reference proteome</keyword>
<dbReference type="Pfam" id="PF01655">
    <property type="entry name" value="Ribosomal_L32e"/>
    <property type="match status" value="1"/>
</dbReference>
<comment type="similarity">
    <text evidence="4">Belongs to the eukaryotic ribosomal protein eL8 family.</text>
</comment>
<keyword evidence="2 4" id="KW-0689">Ribosomal protein</keyword>
<dbReference type="Gene3D" id="3.30.1330.30">
    <property type="match status" value="1"/>
</dbReference>
<reference evidence="5 6" key="1">
    <citation type="journal article" date="2023" name="bioRxiv">
        <title>Conserved and derived expression patterns and positive selection on dental genes reveal complex evolutionary context of ever-growing rodent molars.</title>
        <authorList>
            <person name="Calamari Z.T."/>
            <person name="Song A."/>
            <person name="Cohen E."/>
            <person name="Akter M."/>
            <person name="Roy R.D."/>
            <person name="Hallikas O."/>
            <person name="Christensen M.M."/>
            <person name="Li P."/>
            <person name="Marangoni P."/>
            <person name="Jernvall J."/>
            <person name="Klein O.D."/>
        </authorList>
    </citation>
    <scope>NUCLEOTIDE SEQUENCE [LARGE SCALE GENOMIC DNA]</scope>
    <source>
        <strain evidence="5">V071</strain>
    </source>
</reference>
<keyword evidence="3 4" id="KW-0687">Ribonucleoprotein</keyword>
<dbReference type="PANTHER" id="PTHR23413">
    <property type="entry name" value="60S RIBOSOMAL PROTEIN L32 AND DNA-DIRECTED RNA POLYMERASE II, SUBUNIT N"/>
    <property type="match status" value="1"/>
</dbReference>
<dbReference type="PANTHER" id="PTHR23413:SF1">
    <property type="entry name" value="RIBOSOMAL PROTEIN L32"/>
    <property type="match status" value="1"/>
</dbReference>
<dbReference type="GO" id="GO:0006412">
    <property type="term" value="P:translation"/>
    <property type="evidence" value="ECO:0007669"/>
    <property type="project" value="InterPro"/>
</dbReference>
<evidence type="ECO:0000256" key="4">
    <source>
        <dbReference type="RuleBase" id="RU367042"/>
    </source>
</evidence>
<protein>
    <recommendedName>
        <fullName evidence="4">60S ribosomal protein L7a</fullName>
    </recommendedName>
</protein>
<dbReference type="PRINTS" id="PR00882">
    <property type="entry name" value="RIBOSOMALL7A"/>
</dbReference>
<comment type="function">
    <text evidence="4">Component of the ribosome.</text>
</comment>
<dbReference type="AlphaFoldDB" id="A0AAW0HS79"/>
<dbReference type="InterPro" id="IPR001921">
    <property type="entry name" value="Ribosomal_eL8_euk"/>
</dbReference>
<dbReference type="InterPro" id="IPR029064">
    <property type="entry name" value="Ribosomal_eL30-like_sf"/>
</dbReference>
<evidence type="ECO:0000313" key="6">
    <source>
        <dbReference type="Proteomes" id="UP001488838"/>
    </source>
</evidence>